<sequence>MRILMLLLVAMLAVLQYRLWVGEGSLADLYRLKQDIAQQKEQLLQMQRRNQALQAEVDDLKNGLEAIEERARNDLGMVREGEIFYQIIEPRKPDQ</sequence>
<dbReference type="GO" id="GO:0032153">
    <property type="term" value="C:cell division site"/>
    <property type="evidence" value="ECO:0007669"/>
    <property type="project" value="UniProtKB-UniRule"/>
</dbReference>
<dbReference type="Pfam" id="PF04977">
    <property type="entry name" value="DivIC"/>
    <property type="match status" value="1"/>
</dbReference>
<evidence type="ECO:0000256" key="4">
    <source>
        <dbReference type="ARBA" id="ARBA00022989"/>
    </source>
</evidence>
<dbReference type="PANTHER" id="PTHR37485:SF1">
    <property type="entry name" value="CELL DIVISION PROTEIN FTSB"/>
    <property type="match status" value="1"/>
</dbReference>
<comment type="function">
    <text evidence="7">Essential cell division protein. May link together the upstream cell division proteins, which are predominantly cytoplasmic, with the downstream cell division proteins, which are predominantly periplasmic.</text>
</comment>
<evidence type="ECO:0000256" key="7">
    <source>
        <dbReference type="HAMAP-Rule" id="MF_00599"/>
    </source>
</evidence>
<keyword evidence="6 7" id="KW-0131">Cell cycle</keyword>
<evidence type="ECO:0000256" key="5">
    <source>
        <dbReference type="ARBA" id="ARBA00023136"/>
    </source>
</evidence>
<dbReference type="KEGG" id="seds:AAY24_07485"/>
<organism evidence="8 9">
    <name type="scientific">Sedimenticola thiotaurini</name>
    <dbReference type="NCBI Taxonomy" id="1543721"/>
    <lineage>
        <taxon>Bacteria</taxon>
        <taxon>Pseudomonadati</taxon>
        <taxon>Pseudomonadota</taxon>
        <taxon>Gammaproteobacteria</taxon>
        <taxon>Chromatiales</taxon>
        <taxon>Sedimenticolaceae</taxon>
        <taxon>Sedimenticola</taxon>
    </lineage>
</organism>
<keyword evidence="1 7" id="KW-1003">Cell membrane</keyword>
<evidence type="ECO:0000256" key="3">
    <source>
        <dbReference type="ARBA" id="ARBA00022692"/>
    </source>
</evidence>
<dbReference type="AlphaFoldDB" id="A0A0F7K3N4"/>
<keyword evidence="3 7" id="KW-0812">Transmembrane</keyword>
<dbReference type="PATRIC" id="fig|1543721.4.peg.1554"/>
<dbReference type="EMBL" id="CP011412">
    <property type="protein sequence ID" value="AKH22119.1"/>
    <property type="molecule type" value="Genomic_DNA"/>
</dbReference>
<gene>
    <name evidence="7" type="primary">ftsB</name>
    <name evidence="8" type="ORF">AAY24_07485</name>
</gene>
<evidence type="ECO:0000256" key="6">
    <source>
        <dbReference type="ARBA" id="ARBA00023306"/>
    </source>
</evidence>
<dbReference type="HAMAP" id="MF_00599">
    <property type="entry name" value="FtsB"/>
    <property type="match status" value="1"/>
</dbReference>
<dbReference type="InterPro" id="IPR007060">
    <property type="entry name" value="FtsL/DivIC"/>
</dbReference>
<keyword evidence="7" id="KW-0997">Cell inner membrane</keyword>
<comment type="similarity">
    <text evidence="7">Belongs to the FtsB family.</text>
</comment>
<keyword evidence="9" id="KW-1185">Reference proteome</keyword>
<dbReference type="GO" id="GO:0043093">
    <property type="term" value="P:FtsZ-dependent cytokinesis"/>
    <property type="evidence" value="ECO:0007669"/>
    <property type="project" value="UniProtKB-UniRule"/>
</dbReference>
<evidence type="ECO:0000313" key="8">
    <source>
        <dbReference type="EMBL" id="AKH22119.1"/>
    </source>
</evidence>
<accession>A0A0F7K3N4</accession>
<proteinExistence type="inferred from homology"/>
<keyword evidence="2 7" id="KW-0132">Cell division</keyword>
<dbReference type="GO" id="GO:0030428">
    <property type="term" value="C:cell septum"/>
    <property type="evidence" value="ECO:0007669"/>
    <property type="project" value="TreeGrafter"/>
</dbReference>
<dbReference type="InterPro" id="IPR023081">
    <property type="entry name" value="Cell_div_FtsB"/>
</dbReference>
<dbReference type="Proteomes" id="UP000034410">
    <property type="component" value="Chromosome"/>
</dbReference>
<feature type="topological domain" description="Periplasmic" evidence="7">
    <location>
        <begin position="22"/>
        <end position="95"/>
    </location>
</feature>
<dbReference type="OrthoDB" id="7061211at2"/>
<dbReference type="PANTHER" id="PTHR37485">
    <property type="entry name" value="CELL DIVISION PROTEIN FTSB"/>
    <property type="match status" value="1"/>
</dbReference>
<evidence type="ECO:0000256" key="1">
    <source>
        <dbReference type="ARBA" id="ARBA00022475"/>
    </source>
</evidence>
<name>A0A0F7K3N4_9GAMM</name>
<dbReference type="NCBIfam" id="NF002058">
    <property type="entry name" value="PRK00888.1"/>
    <property type="match status" value="1"/>
</dbReference>
<evidence type="ECO:0000313" key="9">
    <source>
        <dbReference type="Proteomes" id="UP000034410"/>
    </source>
</evidence>
<reference evidence="8 9" key="1">
    <citation type="journal article" date="2015" name="Genome Announc.">
        <title>Complete Genome Sequence of Sedimenticola thiotaurini Strain SIP-G1, a Polyphosphate- and Polyhydroxyalkanoate-Accumulating Sulfur-Oxidizing Gammaproteobacterium Isolated from Salt Marsh Sediments.</title>
        <authorList>
            <person name="Flood B.E."/>
            <person name="Jones D.S."/>
            <person name="Bailey J.V."/>
        </authorList>
    </citation>
    <scope>NUCLEOTIDE SEQUENCE [LARGE SCALE GENOMIC DNA]</scope>
    <source>
        <strain evidence="8 9">SIP-G1</strain>
    </source>
</reference>
<comment type="subunit">
    <text evidence="7">Part of a complex composed of FtsB, FtsL and FtsQ.</text>
</comment>
<feature type="topological domain" description="Cytoplasmic" evidence="7">
    <location>
        <begin position="1"/>
        <end position="3"/>
    </location>
</feature>
<comment type="subcellular location">
    <subcellularLocation>
        <location evidence="7">Cell inner membrane</location>
        <topology evidence="7">Single-pass type II membrane protein</topology>
    </subcellularLocation>
    <text evidence="7">Localizes to the division septum.</text>
</comment>
<keyword evidence="5 7" id="KW-0472">Membrane</keyword>
<keyword evidence="7" id="KW-0175">Coiled coil</keyword>
<protein>
    <recommendedName>
        <fullName evidence="7">Cell division protein FtsB</fullName>
    </recommendedName>
</protein>
<evidence type="ECO:0000256" key="2">
    <source>
        <dbReference type="ARBA" id="ARBA00022618"/>
    </source>
</evidence>
<feature type="coiled-coil region" evidence="7">
    <location>
        <begin position="29"/>
        <end position="70"/>
    </location>
</feature>
<keyword evidence="4 7" id="KW-1133">Transmembrane helix</keyword>
<dbReference type="GO" id="GO:0005886">
    <property type="term" value="C:plasma membrane"/>
    <property type="evidence" value="ECO:0007669"/>
    <property type="project" value="UniProtKB-SubCell"/>
</dbReference>